<dbReference type="GeneID" id="69580759"/>
<sequence>MIKELILREISNYAFDVKKGIIFKTSNWNEIFTNKILISKEIEKNKRFVLVHKLTFDDEILLAFQNGISEKDSVIITEKFISIAVSTSSDEAQKILWEDLQNIKMVNHSVIFLYKNRNQEVVDIEHLFGKNKEKSTELTALFQRILQITSEDRSSLTYKIKNVLNTIFIIVLILGFLAYFIFWYEAPEKGVNIFAPLRWIRKIF</sequence>
<protein>
    <submittedName>
        <fullName evidence="1">Uncharacterized protein</fullName>
    </submittedName>
</protein>
<gene>
    <name evidence="1" type="ORF">CCAN12_720011</name>
</gene>
<evidence type="ECO:0000313" key="2">
    <source>
        <dbReference type="Proteomes" id="UP000044026"/>
    </source>
</evidence>
<accession>A0A0B7HE19</accession>
<evidence type="ECO:0000313" key="1">
    <source>
        <dbReference type="EMBL" id="CEN37956.1"/>
    </source>
</evidence>
<organism evidence="1 2">
    <name type="scientific">Capnocytophaga canimorsus</name>
    <dbReference type="NCBI Taxonomy" id="28188"/>
    <lineage>
        <taxon>Bacteria</taxon>
        <taxon>Pseudomonadati</taxon>
        <taxon>Bacteroidota</taxon>
        <taxon>Flavobacteriia</taxon>
        <taxon>Flavobacteriales</taxon>
        <taxon>Flavobacteriaceae</taxon>
        <taxon>Capnocytophaga</taxon>
    </lineage>
</organism>
<dbReference type="AlphaFoldDB" id="A0A0B7HE19"/>
<reference evidence="1 2" key="1">
    <citation type="submission" date="2015-01" db="EMBL/GenBank/DDBJ databases">
        <authorList>
            <person name="MANFREDI Pablo"/>
        </authorList>
    </citation>
    <scope>NUCLEOTIDE SEQUENCE [LARGE SCALE GENOMIC DNA]</scope>
    <source>
        <strain evidence="1 2">Cc12</strain>
    </source>
</reference>
<proteinExistence type="predicted"/>
<dbReference type="RefSeq" id="WP_042000786.1">
    <property type="nucleotide sequence ID" value="NZ_CP022382.1"/>
</dbReference>
<dbReference type="Proteomes" id="UP000044026">
    <property type="component" value="Unassembled WGS sequence"/>
</dbReference>
<dbReference type="EMBL" id="CDOE01000070">
    <property type="protein sequence ID" value="CEN37956.1"/>
    <property type="molecule type" value="Genomic_DNA"/>
</dbReference>
<name>A0A0B7HE19_9FLAO</name>